<sequence>MSAVETYTQAIEKFDSDPYHAALIEIRGEHEHSASVLRQHLIEMGAEPSDSSGVWGSFAEAVEGTAKLLGESAALTALEQGEEHGINEYENALEDGEVMDEIKAEIRRTLLPRLTGHVSILRTLKNR</sequence>
<dbReference type="AlphaFoldDB" id="A0A934RAM6"/>
<evidence type="ECO:0000313" key="2">
    <source>
        <dbReference type="EMBL" id="MBK1818230.1"/>
    </source>
</evidence>
<gene>
    <name evidence="2" type="ORF">JIN84_21580</name>
</gene>
<dbReference type="Pfam" id="PF09537">
    <property type="entry name" value="DUF2383"/>
    <property type="match status" value="1"/>
</dbReference>
<dbReference type="Gene3D" id="1.20.1260.10">
    <property type="match status" value="1"/>
</dbReference>
<accession>A0A934RAM6</accession>
<dbReference type="InterPro" id="IPR012347">
    <property type="entry name" value="Ferritin-like"/>
</dbReference>
<reference evidence="2" key="1">
    <citation type="submission" date="2021-01" db="EMBL/GenBank/DDBJ databases">
        <title>Modified the classification status of verrucomicrobia.</title>
        <authorList>
            <person name="Feng X."/>
        </authorList>
    </citation>
    <scope>NUCLEOTIDE SEQUENCE</scope>
    <source>
        <strain evidence="2">JCM 18052</strain>
    </source>
</reference>
<dbReference type="InterPro" id="IPR019052">
    <property type="entry name" value="DUF2383"/>
</dbReference>
<feature type="domain" description="DUF2383" evidence="1">
    <location>
        <begin position="3"/>
        <end position="95"/>
    </location>
</feature>
<protein>
    <submittedName>
        <fullName evidence="2">DUF2383 domain-containing protein</fullName>
    </submittedName>
</protein>
<evidence type="ECO:0000313" key="3">
    <source>
        <dbReference type="Proteomes" id="UP000600139"/>
    </source>
</evidence>
<comment type="caution">
    <text evidence="2">The sequence shown here is derived from an EMBL/GenBank/DDBJ whole genome shotgun (WGS) entry which is preliminary data.</text>
</comment>
<dbReference type="Proteomes" id="UP000600139">
    <property type="component" value="Unassembled WGS sequence"/>
</dbReference>
<dbReference type="EMBL" id="JAENIK010000013">
    <property type="protein sequence ID" value="MBK1818230.1"/>
    <property type="molecule type" value="Genomic_DNA"/>
</dbReference>
<evidence type="ECO:0000259" key="1">
    <source>
        <dbReference type="Pfam" id="PF09537"/>
    </source>
</evidence>
<proteinExistence type="predicted"/>
<name>A0A934RAM6_9BACT</name>
<keyword evidence="3" id="KW-1185">Reference proteome</keyword>
<organism evidence="2 3">
    <name type="scientific">Luteolibacter yonseiensis</name>
    <dbReference type="NCBI Taxonomy" id="1144680"/>
    <lineage>
        <taxon>Bacteria</taxon>
        <taxon>Pseudomonadati</taxon>
        <taxon>Verrucomicrobiota</taxon>
        <taxon>Verrucomicrobiia</taxon>
        <taxon>Verrucomicrobiales</taxon>
        <taxon>Verrucomicrobiaceae</taxon>
        <taxon>Luteolibacter</taxon>
    </lineage>
</organism>